<keyword evidence="1" id="KW-1133">Transmembrane helix</keyword>
<comment type="caution">
    <text evidence="2">The sequence shown here is derived from an EMBL/GenBank/DDBJ whole genome shotgun (WGS) entry which is preliminary data.</text>
</comment>
<dbReference type="Proteomes" id="UP000319130">
    <property type="component" value="Unassembled WGS sequence"/>
</dbReference>
<reference evidence="2 3" key="1">
    <citation type="submission" date="2019-03" db="EMBL/GenBank/DDBJ databases">
        <title>Metabolic potential of uncultured bacteria and archaea associated with petroleum seepage in deep-sea sediments.</title>
        <authorList>
            <person name="Dong X."/>
            <person name="Hubert C."/>
        </authorList>
    </citation>
    <scope>NUCLEOTIDE SEQUENCE [LARGE SCALE GENOMIC DNA]</scope>
    <source>
        <strain evidence="2">E29_bin52</strain>
    </source>
</reference>
<sequence>MSTVDEKLVATMLLHFVETSGPEAEEEPTQLEVELAQSPAERILNFLEAHWPWVAGGLGVIVLILVLKK</sequence>
<feature type="transmembrane region" description="Helical" evidence="1">
    <location>
        <begin position="50"/>
        <end position="67"/>
    </location>
</feature>
<proteinExistence type="predicted"/>
<protein>
    <submittedName>
        <fullName evidence="2">Uncharacterized protein</fullName>
    </submittedName>
</protein>
<keyword evidence="1" id="KW-0812">Transmembrane</keyword>
<organism evidence="2 3">
    <name type="scientific">Aerophobetes bacterium</name>
    <dbReference type="NCBI Taxonomy" id="2030807"/>
    <lineage>
        <taxon>Bacteria</taxon>
        <taxon>Candidatus Aerophobota</taxon>
    </lineage>
</organism>
<evidence type="ECO:0000313" key="2">
    <source>
        <dbReference type="EMBL" id="TET59118.1"/>
    </source>
</evidence>
<evidence type="ECO:0000313" key="3">
    <source>
        <dbReference type="Proteomes" id="UP000319130"/>
    </source>
</evidence>
<keyword evidence="1" id="KW-0472">Membrane</keyword>
<name>A0A523VWH1_UNCAE</name>
<dbReference type="AlphaFoldDB" id="A0A523VWH1"/>
<evidence type="ECO:0000256" key="1">
    <source>
        <dbReference type="SAM" id="Phobius"/>
    </source>
</evidence>
<gene>
    <name evidence="2" type="ORF">E3J48_08255</name>
</gene>
<dbReference type="EMBL" id="SOIZ01000378">
    <property type="protein sequence ID" value="TET59118.1"/>
    <property type="molecule type" value="Genomic_DNA"/>
</dbReference>
<accession>A0A523VWH1</accession>